<evidence type="ECO:0000313" key="1">
    <source>
        <dbReference type="EMBL" id="VCW97010.1"/>
    </source>
</evidence>
<dbReference type="AlphaFoldDB" id="A0A9X9LV03"/>
<evidence type="ECO:0000313" key="2">
    <source>
        <dbReference type="Proteomes" id="UP000269945"/>
    </source>
</evidence>
<organism evidence="1 2">
    <name type="scientific">Gulo gulo</name>
    <name type="common">Wolverine</name>
    <name type="synonym">Gluton</name>
    <dbReference type="NCBI Taxonomy" id="48420"/>
    <lineage>
        <taxon>Eukaryota</taxon>
        <taxon>Metazoa</taxon>
        <taxon>Chordata</taxon>
        <taxon>Craniata</taxon>
        <taxon>Vertebrata</taxon>
        <taxon>Euteleostomi</taxon>
        <taxon>Mammalia</taxon>
        <taxon>Eutheria</taxon>
        <taxon>Laurasiatheria</taxon>
        <taxon>Carnivora</taxon>
        <taxon>Caniformia</taxon>
        <taxon>Musteloidea</taxon>
        <taxon>Mustelidae</taxon>
        <taxon>Guloninae</taxon>
        <taxon>Gulo</taxon>
    </lineage>
</organism>
<comment type="caution">
    <text evidence="1">The sequence shown here is derived from an EMBL/GenBank/DDBJ whole genome shotgun (WGS) entry which is preliminary data.</text>
</comment>
<gene>
    <name evidence="1" type="ORF">BN2614_LOCUS7</name>
</gene>
<accession>A0A9X9LV03</accession>
<dbReference type="EMBL" id="CYRY02020271">
    <property type="protein sequence ID" value="VCW97010.1"/>
    <property type="molecule type" value="Genomic_DNA"/>
</dbReference>
<keyword evidence="2" id="KW-1185">Reference proteome</keyword>
<sequence length="72" mass="8197">MDVVEYFIEASFPKQATAFEEWDINDQSLRSALIMLTGLSIYLGPALKIYEHYIKVLQKGHFEDDDPAGFLG</sequence>
<proteinExistence type="predicted"/>
<name>A0A9X9LV03_GULGU</name>
<protein>
    <submittedName>
        <fullName evidence="1">Uncharacterized protein</fullName>
    </submittedName>
</protein>
<dbReference type="Proteomes" id="UP000269945">
    <property type="component" value="Unassembled WGS sequence"/>
</dbReference>
<reference evidence="1 2" key="1">
    <citation type="submission" date="2018-10" db="EMBL/GenBank/DDBJ databases">
        <authorList>
            <person name="Ekblom R."/>
            <person name="Jareborg N."/>
        </authorList>
    </citation>
    <scope>NUCLEOTIDE SEQUENCE [LARGE SCALE GENOMIC DNA]</scope>
    <source>
        <tissue evidence="1">Muscle</tissue>
    </source>
</reference>